<sequence>MAVTCSILIADTCTQINGNPPPGTDFKLIGPLAERFIITNEGQLVYVTTIQCEVACITPKKFTLLLEAFNDNSQQFATLSFNTVGRERLRFLNATYEAIVQEKTGVFEKALKVIAVGGTGTIVYSVEDPTNLFSIHPKTGILMVQHPEFLTRSDYGTVLLMTAIATDMKTLVSAPIHVTLMPKYEKLNNFHFAMKNYSFTVLAGQKIIGTVEIIGAENHTVLYDISEGGQGAITVDDNGTLIYYREPEKDSRDFRLLVTARSTKNQFFLATTWVNVTVKGIHSNPIRVIGSRQRSTVLSSKTKPGSTVAEIQMTDDDNDAVVQLSLVDITGMFFNGSVMSLLTSEIFKVHMIGRKSVILLNDSLDDLPLVSMTLTLHARDIAHDNEPVVVVTQQFLITRKTPLVSETPLPFKFVEVISICLSFHISVKQFL</sequence>
<evidence type="ECO:0000256" key="1">
    <source>
        <dbReference type="ARBA" id="ARBA00004370"/>
    </source>
</evidence>
<dbReference type="GO" id="GO:0045296">
    <property type="term" value="F:cadherin binding"/>
    <property type="evidence" value="ECO:0007669"/>
    <property type="project" value="TreeGrafter"/>
</dbReference>
<dbReference type="WBParaSite" id="ACOC_0000402201-mRNA-1">
    <property type="protein sequence ID" value="ACOC_0000402201-mRNA-1"/>
    <property type="gene ID" value="ACOC_0000402201"/>
</dbReference>
<dbReference type="AlphaFoldDB" id="A0A0R3PI45"/>
<dbReference type="OrthoDB" id="5868067at2759"/>
<protein>
    <submittedName>
        <fullName evidence="7">Cadherin domain-containing protein</fullName>
    </submittedName>
</protein>
<dbReference type="PANTHER" id="PTHR24027">
    <property type="entry name" value="CADHERIN-23"/>
    <property type="match status" value="1"/>
</dbReference>
<organism evidence="7">
    <name type="scientific">Angiostrongylus costaricensis</name>
    <name type="common">Nematode worm</name>
    <dbReference type="NCBI Taxonomy" id="334426"/>
    <lineage>
        <taxon>Eukaryota</taxon>
        <taxon>Metazoa</taxon>
        <taxon>Ecdysozoa</taxon>
        <taxon>Nematoda</taxon>
        <taxon>Chromadorea</taxon>
        <taxon>Rhabditida</taxon>
        <taxon>Rhabditina</taxon>
        <taxon>Rhabditomorpha</taxon>
        <taxon>Strongyloidea</taxon>
        <taxon>Metastrongylidae</taxon>
        <taxon>Angiostrongylus</taxon>
    </lineage>
</organism>
<evidence type="ECO:0000313" key="6">
    <source>
        <dbReference type="Proteomes" id="UP000267027"/>
    </source>
</evidence>
<reference evidence="5 6" key="2">
    <citation type="submission" date="2018-11" db="EMBL/GenBank/DDBJ databases">
        <authorList>
            <consortium name="Pathogen Informatics"/>
        </authorList>
    </citation>
    <scope>NUCLEOTIDE SEQUENCE [LARGE SCALE GENOMIC DNA]</scope>
    <source>
        <strain evidence="5 6">Costa Rica</strain>
    </source>
</reference>
<evidence type="ECO:0000256" key="4">
    <source>
        <dbReference type="ARBA" id="ARBA00023136"/>
    </source>
</evidence>
<evidence type="ECO:0000256" key="3">
    <source>
        <dbReference type="ARBA" id="ARBA00022837"/>
    </source>
</evidence>
<comment type="subcellular location">
    <subcellularLocation>
        <location evidence="1">Membrane</location>
    </subcellularLocation>
</comment>
<gene>
    <name evidence="5" type="ORF">ACOC_LOCUS4023</name>
</gene>
<dbReference type="GO" id="GO:0098742">
    <property type="term" value="P:cell-cell adhesion via plasma-membrane adhesion molecules"/>
    <property type="evidence" value="ECO:0007669"/>
    <property type="project" value="TreeGrafter"/>
</dbReference>
<dbReference type="InterPro" id="IPR039808">
    <property type="entry name" value="Cadherin"/>
</dbReference>
<dbReference type="GO" id="GO:0005509">
    <property type="term" value="F:calcium ion binding"/>
    <property type="evidence" value="ECO:0007669"/>
    <property type="project" value="InterPro"/>
</dbReference>
<dbReference type="CDD" id="cd11304">
    <property type="entry name" value="Cadherin_repeat"/>
    <property type="match status" value="1"/>
</dbReference>
<keyword evidence="3" id="KW-0106">Calcium</keyword>
<keyword evidence="6" id="KW-1185">Reference proteome</keyword>
<accession>A0A0R3PI45</accession>
<keyword evidence="4" id="KW-0472">Membrane</keyword>
<dbReference type="GO" id="GO:0008013">
    <property type="term" value="F:beta-catenin binding"/>
    <property type="evidence" value="ECO:0007669"/>
    <property type="project" value="TreeGrafter"/>
</dbReference>
<dbReference type="PANTHER" id="PTHR24027:SF438">
    <property type="entry name" value="CADHERIN 23"/>
    <property type="match status" value="1"/>
</dbReference>
<proteinExistence type="predicted"/>
<dbReference type="Proteomes" id="UP000267027">
    <property type="component" value="Unassembled WGS sequence"/>
</dbReference>
<reference evidence="7" key="1">
    <citation type="submission" date="2017-02" db="UniProtKB">
        <authorList>
            <consortium name="WormBaseParasite"/>
        </authorList>
    </citation>
    <scope>IDENTIFICATION</scope>
</reference>
<evidence type="ECO:0000313" key="5">
    <source>
        <dbReference type="EMBL" id="VDM55608.1"/>
    </source>
</evidence>
<name>A0A0R3PI45_ANGCS</name>
<dbReference type="SUPFAM" id="SSF49313">
    <property type="entry name" value="Cadherin-like"/>
    <property type="match status" value="1"/>
</dbReference>
<dbReference type="InterPro" id="IPR015919">
    <property type="entry name" value="Cadherin-like_sf"/>
</dbReference>
<dbReference type="STRING" id="334426.A0A0R3PI45"/>
<dbReference type="EMBL" id="UYYA01001788">
    <property type="protein sequence ID" value="VDM55608.1"/>
    <property type="molecule type" value="Genomic_DNA"/>
</dbReference>
<dbReference type="GO" id="GO:0016342">
    <property type="term" value="C:catenin complex"/>
    <property type="evidence" value="ECO:0007669"/>
    <property type="project" value="TreeGrafter"/>
</dbReference>
<evidence type="ECO:0000256" key="2">
    <source>
        <dbReference type="ARBA" id="ARBA00022737"/>
    </source>
</evidence>
<evidence type="ECO:0000313" key="7">
    <source>
        <dbReference type="WBParaSite" id="ACOC_0000402201-mRNA-1"/>
    </source>
</evidence>
<dbReference type="OMA" id="HEFTATD"/>
<keyword evidence="2" id="KW-0677">Repeat</keyword>
<dbReference type="GO" id="GO:0016477">
    <property type="term" value="P:cell migration"/>
    <property type="evidence" value="ECO:0007669"/>
    <property type="project" value="TreeGrafter"/>
</dbReference>